<name>A0A841QHF7_9PROT</name>
<evidence type="ECO:0000313" key="3">
    <source>
        <dbReference type="EMBL" id="MBB6457462.1"/>
    </source>
</evidence>
<comment type="caution">
    <text evidence="3">The sequence shown here is derived from an EMBL/GenBank/DDBJ whole genome shotgun (WGS) entry which is preliminary data.</text>
</comment>
<evidence type="ECO:0000256" key="1">
    <source>
        <dbReference type="ARBA" id="ARBA00008005"/>
    </source>
</evidence>
<dbReference type="AlphaFoldDB" id="A0A841QHF7"/>
<keyword evidence="4" id="KW-1185">Reference proteome</keyword>
<dbReference type="Proteomes" id="UP000578000">
    <property type="component" value="Unassembled WGS sequence"/>
</dbReference>
<feature type="domain" description="Tail sheath protein subtilisin-like" evidence="2">
    <location>
        <begin position="208"/>
        <end position="366"/>
    </location>
</feature>
<gene>
    <name evidence="3" type="ORF">HNR55_002058</name>
</gene>
<dbReference type="InterPro" id="IPR035089">
    <property type="entry name" value="Phage_sheath_subtilisin"/>
</dbReference>
<evidence type="ECO:0000313" key="4">
    <source>
        <dbReference type="Proteomes" id="UP000578000"/>
    </source>
</evidence>
<comment type="similarity">
    <text evidence="1">Belongs to the myoviridae tail sheath protein family.</text>
</comment>
<accession>A0A841QHF7</accession>
<reference evidence="3 4" key="1">
    <citation type="submission" date="2020-08" db="EMBL/GenBank/DDBJ databases">
        <title>Genomic Encyclopedia of Type Strains, Phase IV (KMG-IV): sequencing the most valuable type-strain genomes for metagenomic binning, comparative biology and taxonomic classification.</title>
        <authorList>
            <person name="Goeker M."/>
        </authorList>
    </citation>
    <scope>NUCLEOTIDE SEQUENCE [LARGE SCALE GENOMIC DNA]</scope>
    <source>
        <strain evidence="3 4">DSM 4491</strain>
    </source>
</reference>
<dbReference type="RefSeq" id="WP_166114945.1">
    <property type="nucleotide sequence ID" value="NZ_BAABDB010000036.1"/>
</dbReference>
<evidence type="ECO:0000259" key="2">
    <source>
        <dbReference type="Pfam" id="PF04984"/>
    </source>
</evidence>
<proteinExistence type="inferred from homology"/>
<sequence>MTSVTLTEIPDNWNVPGSNAEITAVRDGDSLVDMPLRGLLIGQLAGGVANVLTPVPITDPAQPAALFGAGTSLARAAVKLLGAAPYEQIDVIGVKTAGTFTKAASGVLPVGSPKANGTVALYIGGVRVPVVLTRAMTPAQMQAAVIAAIAAVADAAAIVGAAANANTASVDLTVNEPGVVGNDLDLRMSAAHADQVAGVSFTVTPFAGGAGSVDITDALDAVYATWYTDMYLTVNDATNLTTFTTELTRRYGAMVKQDAHGFVGFRGTYSDTLALLATLNCPYLSPIPANASRWAPWEAAAVLGGIASQASNNDPARQMQDLVLTGLQGLAPDAADLFNENMRNVILGQGGTTFKVEQDGTVLIERVPTTYKTDANGMPSTAYFDIMTPKTDTRVRYEWRSYTSGWSRMKLADDGDPLGLADGVITPKIAKTEALIQLKLYEAQGWIMDVDALADQVVFWIDPENKNRLLYKMPIKVIGNLIRLDGQIQTEY</sequence>
<dbReference type="Pfam" id="PF04984">
    <property type="entry name" value="Phage_sheath_1"/>
    <property type="match status" value="1"/>
</dbReference>
<protein>
    <submittedName>
        <fullName evidence="3">Phage tail sheath gpL-like</fullName>
    </submittedName>
</protein>
<organism evidence="3 4">
    <name type="scientific">Acetobacter lovaniensis</name>
    <dbReference type="NCBI Taxonomy" id="104100"/>
    <lineage>
        <taxon>Bacteria</taxon>
        <taxon>Pseudomonadati</taxon>
        <taxon>Pseudomonadota</taxon>
        <taxon>Alphaproteobacteria</taxon>
        <taxon>Acetobacterales</taxon>
        <taxon>Acetobacteraceae</taxon>
        <taxon>Acetobacter</taxon>
    </lineage>
</organism>
<dbReference type="EMBL" id="JACHIE010000008">
    <property type="protein sequence ID" value="MBB6457462.1"/>
    <property type="molecule type" value="Genomic_DNA"/>
</dbReference>